<dbReference type="AlphaFoldDB" id="A0A6J2XIF0"/>
<keyword evidence="1" id="KW-1185">Reference proteome</keyword>
<dbReference type="GeneID" id="115878197"/>
<evidence type="ECO:0000313" key="1">
    <source>
        <dbReference type="Proteomes" id="UP000504635"/>
    </source>
</evidence>
<sequence>MKFKYLGIELSGYGDIATEVRQQTTKAMRVAGCLNDTIWKNNHIGVEVRQVRIYKAVDRPIMTYTVETRPDTAKTKRFLETGEIKIFHKTPGRMLLDRERSENIRQTCMVENINEWVLNRKREWNDHINRMDEGRIVSTARDKSPPIGLKCLLCAFS</sequence>
<accession>A0A6J2XIF0</accession>
<reference evidence="2" key="1">
    <citation type="submission" date="2025-08" db="UniProtKB">
        <authorList>
            <consortium name="RefSeq"/>
        </authorList>
    </citation>
    <scope>IDENTIFICATION</scope>
    <source>
        <tissue evidence="2">Gonads</tissue>
    </source>
</reference>
<name>A0A6J2XIF0_SITOR</name>
<gene>
    <name evidence="2" type="primary">LOC115878197</name>
</gene>
<proteinExistence type="predicted"/>
<organism evidence="1 2">
    <name type="scientific">Sitophilus oryzae</name>
    <name type="common">Rice weevil</name>
    <name type="synonym">Curculio oryzae</name>
    <dbReference type="NCBI Taxonomy" id="7048"/>
    <lineage>
        <taxon>Eukaryota</taxon>
        <taxon>Metazoa</taxon>
        <taxon>Ecdysozoa</taxon>
        <taxon>Arthropoda</taxon>
        <taxon>Hexapoda</taxon>
        <taxon>Insecta</taxon>
        <taxon>Pterygota</taxon>
        <taxon>Neoptera</taxon>
        <taxon>Endopterygota</taxon>
        <taxon>Coleoptera</taxon>
        <taxon>Polyphaga</taxon>
        <taxon>Cucujiformia</taxon>
        <taxon>Curculionidae</taxon>
        <taxon>Dryophthorinae</taxon>
        <taxon>Sitophilus</taxon>
    </lineage>
</organism>
<dbReference type="Proteomes" id="UP000504635">
    <property type="component" value="Unplaced"/>
</dbReference>
<dbReference type="RefSeq" id="XP_030750469.1">
    <property type="nucleotide sequence ID" value="XM_030894609.1"/>
</dbReference>
<dbReference type="OrthoDB" id="6737571at2759"/>
<protein>
    <submittedName>
        <fullName evidence="2">Uncharacterized protein LOC115878197</fullName>
    </submittedName>
</protein>
<dbReference type="KEGG" id="soy:115878197"/>
<dbReference type="InParanoid" id="A0A6J2XIF0"/>
<evidence type="ECO:0000313" key="2">
    <source>
        <dbReference type="RefSeq" id="XP_030750469.1"/>
    </source>
</evidence>